<dbReference type="CDD" id="cd15482">
    <property type="entry name" value="Sialidase_non-viral"/>
    <property type="match status" value="1"/>
</dbReference>
<evidence type="ECO:0000313" key="3">
    <source>
        <dbReference type="Proteomes" id="UP001190700"/>
    </source>
</evidence>
<dbReference type="SUPFAM" id="SSF50939">
    <property type="entry name" value="Sialidases"/>
    <property type="match status" value="1"/>
</dbReference>
<sequence>VIANKPAVLSNGAWVLPFWREPGRTCPVLRTRQDQIDQVNSSAGVLVTEDQGMTWVISGKLTQPQTWLIENSVVELHGHSLMQLFRTKLGALAISFSYDGGLSWSIPQHSDIPNPDSKVHLLRLGGQAWQVGGSAGGSLEGALVLAYNRSPRYRSPLVISVSQDEGRTWRMLADVEPDPEVQYAYPTMVDAGDALHVAYAVMHPDPAYKLLSQGIKMASIRKEPIGPSPGLWK</sequence>
<comment type="caution">
    <text evidence="2">The sequence shown here is derived from an EMBL/GenBank/DDBJ whole genome shotgun (WGS) entry which is preliminary data.</text>
</comment>
<feature type="domain" description="Sialidase" evidence="1">
    <location>
        <begin position="2"/>
        <end position="197"/>
    </location>
</feature>
<protein>
    <recommendedName>
        <fullName evidence="1">Sialidase domain-containing protein</fullName>
    </recommendedName>
</protein>
<dbReference type="Pfam" id="PF13088">
    <property type="entry name" value="BNR_2"/>
    <property type="match status" value="1"/>
</dbReference>
<dbReference type="InterPro" id="IPR011040">
    <property type="entry name" value="Sialidase"/>
</dbReference>
<reference evidence="2 3" key="1">
    <citation type="journal article" date="2015" name="Genome Biol. Evol.">
        <title>Comparative Genomics of a Bacterivorous Green Alga Reveals Evolutionary Causalities and Consequences of Phago-Mixotrophic Mode of Nutrition.</title>
        <authorList>
            <person name="Burns J.A."/>
            <person name="Paasch A."/>
            <person name="Narechania A."/>
            <person name="Kim E."/>
        </authorList>
    </citation>
    <scope>NUCLEOTIDE SEQUENCE [LARGE SCALE GENOMIC DNA]</scope>
    <source>
        <strain evidence="2 3">PLY_AMNH</strain>
    </source>
</reference>
<dbReference type="InterPro" id="IPR036278">
    <property type="entry name" value="Sialidase_sf"/>
</dbReference>
<dbReference type="Gene3D" id="2.120.10.10">
    <property type="match status" value="1"/>
</dbReference>
<dbReference type="PANTHER" id="PTHR43752">
    <property type="entry name" value="BNR/ASP-BOX REPEAT FAMILY PROTEIN"/>
    <property type="match status" value="1"/>
</dbReference>
<dbReference type="AlphaFoldDB" id="A0AAE0EU53"/>
<name>A0AAE0EU53_9CHLO</name>
<evidence type="ECO:0000259" key="1">
    <source>
        <dbReference type="Pfam" id="PF13088"/>
    </source>
</evidence>
<dbReference type="Proteomes" id="UP001190700">
    <property type="component" value="Unassembled WGS sequence"/>
</dbReference>
<proteinExistence type="predicted"/>
<accession>A0AAE0EU53</accession>
<feature type="non-terminal residue" evidence="2">
    <location>
        <position position="1"/>
    </location>
</feature>
<evidence type="ECO:0000313" key="2">
    <source>
        <dbReference type="EMBL" id="KAK3240741.1"/>
    </source>
</evidence>
<organism evidence="2 3">
    <name type="scientific">Cymbomonas tetramitiformis</name>
    <dbReference type="NCBI Taxonomy" id="36881"/>
    <lineage>
        <taxon>Eukaryota</taxon>
        <taxon>Viridiplantae</taxon>
        <taxon>Chlorophyta</taxon>
        <taxon>Pyramimonadophyceae</taxon>
        <taxon>Pyramimonadales</taxon>
        <taxon>Pyramimonadaceae</taxon>
        <taxon>Cymbomonas</taxon>
    </lineage>
</organism>
<dbReference type="PANTHER" id="PTHR43752:SF2">
    <property type="entry name" value="BNR_ASP-BOX REPEAT FAMILY PROTEIN"/>
    <property type="match status" value="1"/>
</dbReference>
<dbReference type="EMBL" id="LGRX02033561">
    <property type="protein sequence ID" value="KAK3240741.1"/>
    <property type="molecule type" value="Genomic_DNA"/>
</dbReference>
<keyword evidence="3" id="KW-1185">Reference proteome</keyword>
<gene>
    <name evidence="2" type="ORF">CYMTET_49439</name>
</gene>